<reference evidence="1" key="2">
    <citation type="journal article" date="2015" name="Data Brief">
        <title>Shoot transcriptome of the giant reed, Arundo donax.</title>
        <authorList>
            <person name="Barrero R.A."/>
            <person name="Guerrero F.D."/>
            <person name="Moolhuijzen P."/>
            <person name="Goolsby J.A."/>
            <person name="Tidwell J."/>
            <person name="Bellgard S.E."/>
            <person name="Bellgard M.I."/>
        </authorList>
    </citation>
    <scope>NUCLEOTIDE SEQUENCE</scope>
    <source>
        <tissue evidence="1">Shoot tissue taken approximately 20 cm above the soil surface</tissue>
    </source>
</reference>
<reference evidence="1" key="1">
    <citation type="submission" date="2014-09" db="EMBL/GenBank/DDBJ databases">
        <authorList>
            <person name="Magalhaes I.L.F."/>
            <person name="Oliveira U."/>
            <person name="Santos F.R."/>
            <person name="Vidigal T.H.D.A."/>
            <person name="Brescovit A.D."/>
            <person name="Santos A.J."/>
        </authorList>
    </citation>
    <scope>NUCLEOTIDE SEQUENCE</scope>
    <source>
        <tissue evidence="1">Shoot tissue taken approximately 20 cm above the soil surface</tissue>
    </source>
</reference>
<evidence type="ECO:0000313" key="1">
    <source>
        <dbReference type="EMBL" id="JAE08273.1"/>
    </source>
</evidence>
<dbReference type="AlphaFoldDB" id="A0A0A9FJ19"/>
<sequence length="70" mass="7443">MLIVCDLISHVGACMEGLKLSIAYFVDGPCPSLAAAFTISPSCFQLTCKSQMLMKELVPVAAGCIEISKF</sequence>
<protein>
    <submittedName>
        <fullName evidence="1">Uncharacterized protein</fullName>
    </submittedName>
</protein>
<proteinExistence type="predicted"/>
<accession>A0A0A9FJ19</accession>
<dbReference type="EMBL" id="GBRH01189623">
    <property type="protein sequence ID" value="JAE08273.1"/>
    <property type="molecule type" value="Transcribed_RNA"/>
</dbReference>
<name>A0A0A9FJ19_ARUDO</name>
<organism evidence="1">
    <name type="scientific">Arundo donax</name>
    <name type="common">Giant reed</name>
    <name type="synonym">Donax arundinaceus</name>
    <dbReference type="NCBI Taxonomy" id="35708"/>
    <lineage>
        <taxon>Eukaryota</taxon>
        <taxon>Viridiplantae</taxon>
        <taxon>Streptophyta</taxon>
        <taxon>Embryophyta</taxon>
        <taxon>Tracheophyta</taxon>
        <taxon>Spermatophyta</taxon>
        <taxon>Magnoliopsida</taxon>
        <taxon>Liliopsida</taxon>
        <taxon>Poales</taxon>
        <taxon>Poaceae</taxon>
        <taxon>PACMAD clade</taxon>
        <taxon>Arundinoideae</taxon>
        <taxon>Arundineae</taxon>
        <taxon>Arundo</taxon>
    </lineage>
</organism>